<dbReference type="PROSITE" id="PS00108">
    <property type="entry name" value="PROTEIN_KINASE_ST"/>
    <property type="match status" value="1"/>
</dbReference>
<dbReference type="Proteomes" id="UP000799539">
    <property type="component" value="Unassembled WGS sequence"/>
</dbReference>
<gene>
    <name evidence="2" type="ORF">CERZMDRAFT_111985</name>
</gene>
<evidence type="ECO:0000313" key="3">
    <source>
        <dbReference type="Proteomes" id="UP000799539"/>
    </source>
</evidence>
<dbReference type="GO" id="GO:0004674">
    <property type="term" value="F:protein serine/threonine kinase activity"/>
    <property type="evidence" value="ECO:0007669"/>
    <property type="project" value="TreeGrafter"/>
</dbReference>
<name>A0A6A6FFR8_9PEZI</name>
<evidence type="ECO:0000313" key="2">
    <source>
        <dbReference type="EMBL" id="KAF2212235.1"/>
    </source>
</evidence>
<feature type="domain" description="Protein kinase" evidence="1">
    <location>
        <begin position="1"/>
        <end position="319"/>
    </location>
</feature>
<protein>
    <recommendedName>
        <fullName evidence="1">Protein kinase domain-containing protein</fullName>
    </recommendedName>
</protein>
<dbReference type="InterPro" id="IPR011009">
    <property type="entry name" value="Kinase-like_dom_sf"/>
</dbReference>
<dbReference type="SMART" id="SM00220">
    <property type="entry name" value="S_TKc"/>
    <property type="match status" value="1"/>
</dbReference>
<dbReference type="Pfam" id="PF00069">
    <property type="entry name" value="Pkinase"/>
    <property type="match status" value="1"/>
</dbReference>
<dbReference type="Gene3D" id="1.10.510.10">
    <property type="entry name" value="Transferase(Phosphotransferase) domain 1"/>
    <property type="match status" value="1"/>
</dbReference>
<dbReference type="PANTHER" id="PTHR44167:SF24">
    <property type="entry name" value="SERINE_THREONINE-PROTEIN KINASE CHK2"/>
    <property type="match status" value="1"/>
</dbReference>
<dbReference type="GO" id="GO:0044773">
    <property type="term" value="P:mitotic DNA damage checkpoint signaling"/>
    <property type="evidence" value="ECO:0007669"/>
    <property type="project" value="TreeGrafter"/>
</dbReference>
<dbReference type="PANTHER" id="PTHR44167">
    <property type="entry name" value="OVARIAN-SPECIFIC SERINE/THREONINE-PROTEIN KINASE LOK-RELATED"/>
    <property type="match status" value="1"/>
</dbReference>
<reference evidence="2" key="1">
    <citation type="journal article" date="2020" name="Stud. Mycol.">
        <title>101 Dothideomycetes genomes: a test case for predicting lifestyles and emergence of pathogens.</title>
        <authorList>
            <person name="Haridas S."/>
            <person name="Albert R."/>
            <person name="Binder M."/>
            <person name="Bloem J."/>
            <person name="Labutti K."/>
            <person name="Salamov A."/>
            <person name="Andreopoulos B."/>
            <person name="Baker S."/>
            <person name="Barry K."/>
            <person name="Bills G."/>
            <person name="Bluhm B."/>
            <person name="Cannon C."/>
            <person name="Castanera R."/>
            <person name="Culley D."/>
            <person name="Daum C."/>
            <person name="Ezra D."/>
            <person name="Gonzalez J."/>
            <person name="Henrissat B."/>
            <person name="Kuo A."/>
            <person name="Liang C."/>
            <person name="Lipzen A."/>
            <person name="Lutzoni F."/>
            <person name="Magnuson J."/>
            <person name="Mondo S."/>
            <person name="Nolan M."/>
            <person name="Ohm R."/>
            <person name="Pangilinan J."/>
            <person name="Park H.-J."/>
            <person name="Ramirez L."/>
            <person name="Alfaro M."/>
            <person name="Sun H."/>
            <person name="Tritt A."/>
            <person name="Yoshinaga Y."/>
            <person name="Zwiers L.-H."/>
            <person name="Turgeon B."/>
            <person name="Goodwin S."/>
            <person name="Spatafora J."/>
            <person name="Crous P."/>
            <person name="Grigoriev I."/>
        </authorList>
    </citation>
    <scope>NUCLEOTIDE SEQUENCE</scope>
    <source>
        <strain evidence="2">SCOH1-5</strain>
    </source>
</reference>
<dbReference type="PROSITE" id="PS50011">
    <property type="entry name" value="PROTEIN_KINASE_DOM"/>
    <property type="match status" value="1"/>
</dbReference>
<dbReference type="SUPFAM" id="SSF56112">
    <property type="entry name" value="Protein kinase-like (PK-like)"/>
    <property type="match status" value="1"/>
</dbReference>
<organism evidence="2 3">
    <name type="scientific">Cercospora zeae-maydis SCOH1-5</name>
    <dbReference type="NCBI Taxonomy" id="717836"/>
    <lineage>
        <taxon>Eukaryota</taxon>
        <taxon>Fungi</taxon>
        <taxon>Dikarya</taxon>
        <taxon>Ascomycota</taxon>
        <taxon>Pezizomycotina</taxon>
        <taxon>Dothideomycetes</taxon>
        <taxon>Dothideomycetidae</taxon>
        <taxon>Mycosphaerellales</taxon>
        <taxon>Mycosphaerellaceae</taxon>
        <taxon>Cercospora</taxon>
    </lineage>
</organism>
<dbReference type="GO" id="GO:0005634">
    <property type="term" value="C:nucleus"/>
    <property type="evidence" value="ECO:0007669"/>
    <property type="project" value="TreeGrafter"/>
</dbReference>
<dbReference type="AlphaFoldDB" id="A0A6A6FFR8"/>
<keyword evidence="3" id="KW-1185">Reference proteome</keyword>
<dbReference type="InterPro" id="IPR008271">
    <property type="entry name" value="Ser/Thr_kinase_AS"/>
</dbReference>
<dbReference type="GO" id="GO:0005524">
    <property type="term" value="F:ATP binding"/>
    <property type="evidence" value="ECO:0007669"/>
    <property type="project" value="InterPro"/>
</dbReference>
<proteinExistence type="predicted"/>
<dbReference type="OrthoDB" id="4062651at2759"/>
<dbReference type="EMBL" id="ML992673">
    <property type="protein sequence ID" value="KAF2212235.1"/>
    <property type="molecule type" value="Genomic_DNA"/>
</dbReference>
<sequence>MVNVPKELVGATGRRYCFKELLQHKPQLGSVWVATGCRHEEENFVLKDIPKNIFSNFTERIWPQLRHNPSSLLRLPIDTIPGRRTFVYQYMLHDFLHLVRENMPMHARRQILKSTLQAIADLHDHDVVHLDMKPDNIMVSCTHDEKMTGAEQVMLIDLENAAHLPGKRCIKGMLAGNDNWRSAEAHFKGELSKPSDMFSFGLICLYARFNRIICGVDEDFRKHESQGALPMAIRLQRLVSYFGDEDGLNGLMRHVGDEDINREILSMLWEERNEFGYRSFSDWPEAQEGEVFSDLIKGLMTLDPTKRITAMQALRHPWFT</sequence>
<accession>A0A6A6FFR8</accession>
<evidence type="ECO:0000259" key="1">
    <source>
        <dbReference type="PROSITE" id="PS50011"/>
    </source>
</evidence>
<dbReference type="InterPro" id="IPR000719">
    <property type="entry name" value="Prot_kinase_dom"/>
</dbReference>